<dbReference type="Proteomes" id="UP000233766">
    <property type="component" value="Unassembled WGS sequence"/>
</dbReference>
<gene>
    <name evidence="1" type="ORF">ATK86_7140</name>
</gene>
<comment type="caution">
    <text evidence="1">The sequence shown here is derived from an EMBL/GenBank/DDBJ whole genome shotgun (WGS) entry which is preliminary data.</text>
</comment>
<protein>
    <submittedName>
        <fullName evidence="1">Uncharacterized protein</fullName>
    </submittedName>
</protein>
<dbReference type="RefSeq" id="WP_143876216.1">
    <property type="nucleotide sequence ID" value="NZ_PJMW01000003.1"/>
</dbReference>
<dbReference type="EMBL" id="PJMW01000003">
    <property type="protein sequence ID" value="PKV76738.1"/>
    <property type="molecule type" value="Genomic_DNA"/>
</dbReference>
<accession>A0A2N3V533</accession>
<proteinExistence type="predicted"/>
<reference evidence="1 2" key="1">
    <citation type="submission" date="2017-12" db="EMBL/GenBank/DDBJ databases">
        <title>Sequencing the genomes of 1000 Actinobacteria strains.</title>
        <authorList>
            <person name="Klenk H.-P."/>
        </authorList>
    </citation>
    <scope>NUCLEOTIDE SEQUENCE [LARGE SCALE GENOMIC DNA]</scope>
    <source>
        <strain evidence="1 2">DSM 44489</strain>
    </source>
</reference>
<evidence type="ECO:0000313" key="2">
    <source>
        <dbReference type="Proteomes" id="UP000233766"/>
    </source>
</evidence>
<dbReference type="AlphaFoldDB" id="A0A2N3V533"/>
<keyword evidence="2" id="KW-1185">Reference proteome</keyword>
<organism evidence="1 2">
    <name type="scientific">Nocardia fluminea</name>
    <dbReference type="NCBI Taxonomy" id="134984"/>
    <lineage>
        <taxon>Bacteria</taxon>
        <taxon>Bacillati</taxon>
        <taxon>Actinomycetota</taxon>
        <taxon>Actinomycetes</taxon>
        <taxon>Mycobacteriales</taxon>
        <taxon>Nocardiaceae</taxon>
        <taxon>Nocardia</taxon>
    </lineage>
</organism>
<dbReference type="OrthoDB" id="4067560at2"/>
<sequence>MNRIEQLAIQISESNRLLRQGGVARWRISLILLDNTAELLMKQQCDYLVPSDDWPQAHLKLVQNQIADGHEFESVPDFLDDGTPPRRLAEIERELRNQIVTPDEAIRITDDFNRKVAYLIKNDILSQSHAVVLKRLHKYRNEAHHEGRVRDATVLQAAKIYTYVACSMLKNFHLRAYTVTMPKDLAALLPAGTHPSSRVPIEVADTLLAESMVGSPEALAATLSEHLQWRLDELIGGIDYLTSGMPFPTSAAIQEETLRSVQENPWTTPPKKVRTLRDINRWRATATTIARATDYIKAFERFALLEIAIEPLEEMIATAVAALDDYIEQEIDRRRGV</sequence>
<evidence type="ECO:0000313" key="1">
    <source>
        <dbReference type="EMBL" id="PKV76738.1"/>
    </source>
</evidence>
<name>A0A2N3V533_9NOCA</name>